<dbReference type="AlphaFoldDB" id="A0A8H3IPB3"/>
<evidence type="ECO:0000313" key="2">
    <source>
        <dbReference type="EMBL" id="CAF9922460.1"/>
    </source>
</evidence>
<dbReference type="Proteomes" id="UP000664169">
    <property type="component" value="Unassembled WGS sequence"/>
</dbReference>
<accession>A0A8H3IPB3</accession>
<evidence type="ECO:0000256" key="1">
    <source>
        <dbReference type="SAM" id="MobiDB-lite"/>
    </source>
</evidence>
<proteinExistence type="predicted"/>
<feature type="compositionally biased region" description="Basic and acidic residues" evidence="1">
    <location>
        <begin position="56"/>
        <end position="68"/>
    </location>
</feature>
<gene>
    <name evidence="2" type="ORF">GOMPHAMPRED_002559</name>
</gene>
<sequence>MARTRSQTSIHAEQRPPSQKRQSLQAKKRNPTSSTPIKGPGSRIHKRNQNYYLGSARDRTRTVPSHEIDKLRFSKLTIQEVPNIPPKSRAPPRPLKTRRLRAKKVKIRVPPNVPWPLVGVENLGSAGSAAMDISVENSPNQRSGRGQERFMPLPIPLPSPPPLPQLFWAGNADVYDSVGHGTTASPTVILYPVWGYVKPSFGVQGWALKGYVCAPKS</sequence>
<comment type="caution">
    <text evidence="2">The sequence shown here is derived from an EMBL/GenBank/DDBJ whole genome shotgun (WGS) entry which is preliminary data.</text>
</comment>
<dbReference type="EMBL" id="CAJPDQ010000018">
    <property type="protein sequence ID" value="CAF9922460.1"/>
    <property type="molecule type" value="Genomic_DNA"/>
</dbReference>
<feature type="region of interest" description="Disordered" evidence="1">
    <location>
        <begin position="1"/>
        <end position="68"/>
    </location>
</feature>
<keyword evidence="3" id="KW-1185">Reference proteome</keyword>
<protein>
    <submittedName>
        <fullName evidence="2">Uncharacterized protein</fullName>
    </submittedName>
</protein>
<evidence type="ECO:0000313" key="3">
    <source>
        <dbReference type="Proteomes" id="UP000664169"/>
    </source>
</evidence>
<name>A0A8H3IPB3_9LECA</name>
<feature type="compositionally biased region" description="Polar residues" evidence="1">
    <location>
        <begin position="1"/>
        <end position="36"/>
    </location>
</feature>
<organism evidence="2 3">
    <name type="scientific">Gomphillus americanus</name>
    <dbReference type="NCBI Taxonomy" id="1940652"/>
    <lineage>
        <taxon>Eukaryota</taxon>
        <taxon>Fungi</taxon>
        <taxon>Dikarya</taxon>
        <taxon>Ascomycota</taxon>
        <taxon>Pezizomycotina</taxon>
        <taxon>Lecanoromycetes</taxon>
        <taxon>OSLEUM clade</taxon>
        <taxon>Ostropomycetidae</taxon>
        <taxon>Ostropales</taxon>
        <taxon>Graphidaceae</taxon>
        <taxon>Gomphilloideae</taxon>
        <taxon>Gomphillus</taxon>
    </lineage>
</organism>
<reference evidence="2" key="1">
    <citation type="submission" date="2021-03" db="EMBL/GenBank/DDBJ databases">
        <authorList>
            <person name="Tagirdzhanova G."/>
        </authorList>
    </citation>
    <scope>NUCLEOTIDE SEQUENCE</scope>
</reference>